<dbReference type="Proteomes" id="UP000217171">
    <property type="component" value="Chromosome"/>
</dbReference>
<keyword evidence="2" id="KW-1185">Reference proteome</keyword>
<dbReference type="OrthoDB" id="3237545at2"/>
<reference evidence="1 2" key="1">
    <citation type="submission" date="2016-07" db="EMBL/GenBank/DDBJ databases">
        <title>High microdiversification within the ubiquitous acI lineage of Actinobacteria.</title>
        <authorList>
            <person name="Neuenschwander S.M."/>
            <person name="Salcher M."/>
            <person name="Ghai R."/>
            <person name="Pernthaler J."/>
        </authorList>
    </citation>
    <scope>NUCLEOTIDE SEQUENCE [LARGE SCALE GENOMIC DNA]</scope>
    <source>
        <strain evidence="1">MMS-21-160</strain>
    </source>
</reference>
<keyword evidence="1" id="KW-0418">Kinase</keyword>
<proteinExistence type="predicted"/>
<dbReference type="InterPro" id="IPR027417">
    <property type="entry name" value="P-loop_NTPase"/>
</dbReference>
<gene>
    <name evidence="1" type="ORF">B1s21160_03830</name>
</gene>
<sequence length="181" mass="20756">MIEYPDLLEEINKIDPTQPICLAIDGVAGSGKTTLASKLCDDLKNCQVVHMDDLYEGWNDPISQRLTTRVIRELLAPFSEQISVRYQKFNWALNKFEKFINLGVPNRLILEGVGAGQREFRKYFSKIIWVEYDPQQGFDRVIARDGEGIKEEMKNFLIDQNKHFNAELTRNAADYIISGAP</sequence>
<dbReference type="KEGG" id="nhi:B1s21160_03830"/>
<dbReference type="SUPFAM" id="SSF52540">
    <property type="entry name" value="P-loop containing nucleoside triphosphate hydrolases"/>
    <property type="match status" value="1"/>
</dbReference>
<dbReference type="Gene3D" id="3.40.50.300">
    <property type="entry name" value="P-loop containing nucleotide triphosphate hydrolases"/>
    <property type="match status" value="1"/>
</dbReference>
<dbReference type="EMBL" id="CP016771">
    <property type="protein sequence ID" value="ASY13452.1"/>
    <property type="molecule type" value="Genomic_DNA"/>
</dbReference>
<name>A0A249K9K8_9ACTN</name>
<evidence type="ECO:0000313" key="2">
    <source>
        <dbReference type="Proteomes" id="UP000217171"/>
    </source>
</evidence>
<keyword evidence="1" id="KW-0808">Transferase</keyword>
<protein>
    <submittedName>
        <fullName evidence="1">Nucleoside/nucleotide kinase (NK)</fullName>
    </submittedName>
</protein>
<dbReference type="Pfam" id="PF13238">
    <property type="entry name" value="AAA_18"/>
    <property type="match status" value="1"/>
</dbReference>
<dbReference type="AlphaFoldDB" id="A0A249K9K8"/>
<accession>A0A249K9K8</accession>
<organism evidence="1 2">
    <name type="scientific">Candidatus Nanopelagicus hibericus</name>
    <dbReference type="NCBI Taxonomy" id="1884915"/>
    <lineage>
        <taxon>Bacteria</taxon>
        <taxon>Bacillati</taxon>
        <taxon>Actinomycetota</taxon>
        <taxon>Actinomycetes</taxon>
        <taxon>Candidatus Nanopelagicales</taxon>
        <taxon>Candidatus Nanopelagicaceae</taxon>
        <taxon>Candidatus Nanopelagicus</taxon>
    </lineage>
</organism>
<evidence type="ECO:0000313" key="1">
    <source>
        <dbReference type="EMBL" id="ASY13452.1"/>
    </source>
</evidence>
<dbReference type="GO" id="GO:0016301">
    <property type="term" value="F:kinase activity"/>
    <property type="evidence" value="ECO:0007669"/>
    <property type="project" value="UniProtKB-KW"/>
</dbReference>